<dbReference type="Gene3D" id="2.130.10.10">
    <property type="entry name" value="YVTN repeat-like/Quinoprotein amine dehydrogenase"/>
    <property type="match status" value="2"/>
</dbReference>
<gene>
    <name evidence="9" type="ORF">HETSPECPRED_004046</name>
</gene>
<evidence type="ECO:0000313" key="10">
    <source>
        <dbReference type="Proteomes" id="UP000664521"/>
    </source>
</evidence>
<proteinExistence type="inferred from homology"/>
<keyword evidence="1 7" id="KW-0853">WD repeat</keyword>
<reference evidence="9" key="1">
    <citation type="submission" date="2021-03" db="EMBL/GenBank/DDBJ databases">
        <authorList>
            <person name="Tagirdzhanova G."/>
        </authorList>
    </citation>
    <scope>NUCLEOTIDE SEQUENCE</scope>
</reference>
<sequence length="353" mass="38549">MAEQRVVPLTCHGHSRPVTHLNFSPAVDHDQFYMISGCKDNNPMLRDGITGDWIGTFIGHKGAVWQVRISDCASMAATASADFSAKIWDCNTGECLATLQHEHIVRTIAFPPNNHPLMVATGGFEKKLRIFDISQYRTSSRVPASASGSALVNSSSNDANSNSSESPTSPDGITSQVSDAGIFEVGEGVHKGAIKSIIWLPSDTLVTIADDNKIRWFDIRTQSLLKDYELTGTIGSCEMNPDGTVISVAAGKTAYFFSGVEPGQLIKKVETKYDVSCVAYHAEKRQFVVGGSSDTWVRIYDYNTGKELEVNRGHHGPVWTVAMTPDGKMYGTGSEDGTVKLWKFTQDPYGLWK</sequence>
<evidence type="ECO:0000256" key="3">
    <source>
        <dbReference type="ARBA" id="ARBA00022737"/>
    </source>
</evidence>
<comment type="similarity">
    <text evidence="5">Belongs to the WD repeat STRAP family.</text>
</comment>
<evidence type="ECO:0000256" key="2">
    <source>
        <dbReference type="ARBA" id="ARBA00022664"/>
    </source>
</evidence>
<dbReference type="CDD" id="cd00200">
    <property type="entry name" value="WD40"/>
    <property type="match status" value="1"/>
</dbReference>
<dbReference type="PROSITE" id="PS50294">
    <property type="entry name" value="WD_REPEATS_REGION"/>
    <property type="match status" value="2"/>
</dbReference>
<dbReference type="Proteomes" id="UP000664521">
    <property type="component" value="Unassembled WGS sequence"/>
</dbReference>
<protein>
    <recommendedName>
        <fullName evidence="6">Serine-threonine kinase receptor-associated protein</fullName>
    </recommendedName>
</protein>
<dbReference type="InterPro" id="IPR036322">
    <property type="entry name" value="WD40_repeat_dom_sf"/>
</dbReference>
<dbReference type="InterPro" id="IPR015943">
    <property type="entry name" value="WD40/YVTN_repeat-like_dom_sf"/>
</dbReference>
<dbReference type="InterPro" id="IPR001680">
    <property type="entry name" value="WD40_rpt"/>
</dbReference>
<evidence type="ECO:0000256" key="8">
    <source>
        <dbReference type="SAM" id="MobiDB-lite"/>
    </source>
</evidence>
<dbReference type="Pfam" id="PF00400">
    <property type="entry name" value="WD40"/>
    <property type="match status" value="4"/>
</dbReference>
<dbReference type="GO" id="GO:0032797">
    <property type="term" value="C:SMN complex"/>
    <property type="evidence" value="ECO:0007669"/>
    <property type="project" value="TreeGrafter"/>
</dbReference>
<dbReference type="AlphaFoldDB" id="A0A8H3F5A7"/>
<keyword evidence="4" id="KW-0508">mRNA splicing</keyword>
<dbReference type="EMBL" id="CAJPDS010000024">
    <property type="protein sequence ID" value="CAF9919601.1"/>
    <property type="molecule type" value="Genomic_DNA"/>
</dbReference>
<evidence type="ECO:0000256" key="4">
    <source>
        <dbReference type="ARBA" id="ARBA00023187"/>
    </source>
</evidence>
<dbReference type="PANTHER" id="PTHR19877">
    <property type="entry name" value="EUKARYOTIC TRANSLATION INITIATION FACTOR 3 SUBUNIT I"/>
    <property type="match status" value="1"/>
</dbReference>
<feature type="repeat" description="WD" evidence="7">
    <location>
        <begin position="311"/>
        <end position="343"/>
    </location>
</feature>
<keyword evidence="10" id="KW-1185">Reference proteome</keyword>
<keyword evidence="3" id="KW-0677">Repeat</keyword>
<dbReference type="SUPFAM" id="SSF50978">
    <property type="entry name" value="WD40 repeat-like"/>
    <property type="match status" value="1"/>
</dbReference>
<comment type="caution">
    <text evidence="9">The sequence shown here is derived from an EMBL/GenBank/DDBJ whole genome shotgun (WGS) entry which is preliminary data.</text>
</comment>
<dbReference type="GO" id="GO:0000387">
    <property type="term" value="P:spliceosomal snRNP assembly"/>
    <property type="evidence" value="ECO:0007669"/>
    <property type="project" value="TreeGrafter"/>
</dbReference>
<name>A0A8H3F5A7_9LECA</name>
<dbReference type="PROSITE" id="PS50082">
    <property type="entry name" value="WD_REPEATS_2"/>
    <property type="match status" value="2"/>
</dbReference>
<feature type="region of interest" description="Disordered" evidence="8">
    <location>
        <begin position="146"/>
        <end position="173"/>
    </location>
</feature>
<evidence type="ECO:0000256" key="1">
    <source>
        <dbReference type="ARBA" id="ARBA00022574"/>
    </source>
</evidence>
<keyword evidence="2" id="KW-0507">mRNA processing</keyword>
<accession>A0A8H3F5A7</accession>
<dbReference type="PANTHER" id="PTHR19877:SF13">
    <property type="entry name" value="SERINE-THREONINE KINASE RECEPTOR-ASSOCIATED PROTEIN"/>
    <property type="match status" value="1"/>
</dbReference>
<dbReference type="PROSITE" id="PS00678">
    <property type="entry name" value="WD_REPEATS_1"/>
    <property type="match status" value="1"/>
</dbReference>
<dbReference type="GO" id="GO:0003723">
    <property type="term" value="F:RNA binding"/>
    <property type="evidence" value="ECO:0007669"/>
    <property type="project" value="TreeGrafter"/>
</dbReference>
<feature type="compositionally biased region" description="Low complexity" evidence="8">
    <location>
        <begin position="146"/>
        <end position="166"/>
    </location>
</feature>
<organism evidence="9 10">
    <name type="scientific">Heterodermia speciosa</name>
    <dbReference type="NCBI Taxonomy" id="116794"/>
    <lineage>
        <taxon>Eukaryota</taxon>
        <taxon>Fungi</taxon>
        <taxon>Dikarya</taxon>
        <taxon>Ascomycota</taxon>
        <taxon>Pezizomycotina</taxon>
        <taxon>Lecanoromycetes</taxon>
        <taxon>OSLEUM clade</taxon>
        <taxon>Lecanoromycetidae</taxon>
        <taxon>Caliciales</taxon>
        <taxon>Physciaceae</taxon>
        <taxon>Heterodermia</taxon>
    </lineage>
</organism>
<feature type="repeat" description="WD" evidence="7">
    <location>
        <begin position="57"/>
        <end position="98"/>
    </location>
</feature>
<evidence type="ECO:0000256" key="6">
    <source>
        <dbReference type="ARBA" id="ARBA00040390"/>
    </source>
</evidence>
<dbReference type="SMART" id="SM00320">
    <property type="entry name" value="WD40"/>
    <property type="match status" value="7"/>
</dbReference>
<evidence type="ECO:0000313" key="9">
    <source>
        <dbReference type="EMBL" id="CAF9919601.1"/>
    </source>
</evidence>
<dbReference type="OrthoDB" id="408728at2759"/>
<evidence type="ECO:0000256" key="7">
    <source>
        <dbReference type="PROSITE-ProRule" id="PRU00221"/>
    </source>
</evidence>
<evidence type="ECO:0000256" key="5">
    <source>
        <dbReference type="ARBA" id="ARBA00038394"/>
    </source>
</evidence>
<dbReference type="InterPro" id="IPR019775">
    <property type="entry name" value="WD40_repeat_CS"/>
</dbReference>